<accession>A0ACA9S107</accession>
<reference evidence="1" key="1">
    <citation type="submission" date="2021-06" db="EMBL/GenBank/DDBJ databases">
        <authorList>
            <person name="Kallberg Y."/>
            <person name="Tangrot J."/>
            <person name="Rosling A."/>
        </authorList>
    </citation>
    <scope>NUCLEOTIDE SEQUENCE</scope>
    <source>
        <strain evidence="1">MA461A</strain>
    </source>
</reference>
<proteinExistence type="predicted"/>
<feature type="non-terminal residue" evidence="1">
    <location>
        <position position="233"/>
    </location>
</feature>
<organism evidence="1 2">
    <name type="scientific">Racocetra persica</name>
    <dbReference type="NCBI Taxonomy" id="160502"/>
    <lineage>
        <taxon>Eukaryota</taxon>
        <taxon>Fungi</taxon>
        <taxon>Fungi incertae sedis</taxon>
        <taxon>Mucoromycota</taxon>
        <taxon>Glomeromycotina</taxon>
        <taxon>Glomeromycetes</taxon>
        <taxon>Diversisporales</taxon>
        <taxon>Gigasporaceae</taxon>
        <taxon>Racocetra</taxon>
    </lineage>
</organism>
<evidence type="ECO:0000313" key="2">
    <source>
        <dbReference type="Proteomes" id="UP000789920"/>
    </source>
</evidence>
<gene>
    <name evidence="1" type="ORF">RPERSI_LOCUS25195</name>
</gene>
<evidence type="ECO:0000313" key="1">
    <source>
        <dbReference type="EMBL" id="CAG8819723.1"/>
    </source>
</evidence>
<name>A0ACA9S107_9GLOM</name>
<protein>
    <submittedName>
        <fullName evidence="1">34381_t:CDS:1</fullName>
    </submittedName>
</protein>
<keyword evidence="2" id="KW-1185">Reference proteome</keyword>
<dbReference type="Proteomes" id="UP000789920">
    <property type="component" value="Unassembled WGS sequence"/>
</dbReference>
<comment type="caution">
    <text evidence="1">The sequence shown here is derived from an EMBL/GenBank/DDBJ whole genome shotgun (WGS) entry which is preliminary data.</text>
</comment>
<dbReference type="EMBL" id="CAJVQC010082696">
    <property type="protein sequence ID" value="CAG8819723.1"/>
    <property type="molecule type" value="Genomic_DNA"/>
</dbReference>
<sequence length="233" mass="27104">MPDFPILYFVRTDNDSDCFIIKIDEKNYCLIDSGPAHPSSYQIFKSAISKCKISNFKRIIITNPRKKHLGGITRFLKEYFSPKDIHAEKVPQLDLDVVLTEEFSNKQIIDILSHNGFEVDNKKSNFVYRNIIMDCIFHKNGKPLILRHKKDAEQDVNAVGNNDNVTLMRNNAKIQKDQSSILTYFQYFNDGMKKSVFLTSDNVASWIQKVLATRLNLYQPTQQIERPYIDIFQ</sequence>